<dbReference type="PRINTS" id="PR00081">
    <property type="entry name" value="GDHRDH"/>
</dbReference>
<proteinExistence type="inferred from homology"/>
<dbReference type="SUPFAM" id="SSF51735">
    <property type="entry name" value="NAD(P)-binding Rossmann-fold domains"/>
    <property type="match status" value="1"/>
</dbReference>
<dbReference type="Pfam" id="PF00106">
    <property type="entry name" value="adh_short"/>
    <property type="match status" value="1"/>
</dbReference>
<protein>
    <submittedName>
        <fullName evidence="3">Short-chain dehydrogenase</fullName>
    </submittedName>
</protein>
<reference evidence="3" key="1">
    <citation type="journal article" date="2023" name="Mol. Phylogenet. Evol.">
        <title>Genome-scale phylogeny and comparative genomics of the fungal order Sordariales.</title>
        <authorList>
            <person name="Hensen N."/>
            <person name="Bonometti L."/>
            <person name="Westerberg I."/>
            <person name="Brannstrom I.O."/>
            <person name="Guillou S."/>
            <person name="Cros-Aarteil S."/>
            <person name="Calhoun S."/>
            <person name="Haridas S."/>
            <person name="Kuo A."/>
            <person name="Mondo S."/>
            <person name="Pangilinan J."/>
            <person name="Riley R."/>
            <person name="LaButti K."/>
            <person name="Andreopoulos B."/>
            <person name="Lipzen A."/>
            <person name="Chen C."/>
            <person name="Yan M."/>
            <person name="Daum C."/>
            <person name="Ng V."/>
            <person name="Clum A."/>
            <person name="Steindorff A."/>
            <person name="Ohm R.A."/>
            <person name="Martin F."/>
            <person name="Silar P."/>
            <person name="Natvig D.O."/>
            <person name="Lalanne C."/>
            <person name="Gautier V."/>
            <person name="Ament-Velasquez S.L."/>
            <person name="Kruys A."/>
            <person name="Hutchinson M.I."/>
            <person name="Powell A.J."/>
            <person name="Barry K."/>
            <person name="Miller A.N."/>
            <person name="Grigoriev I.V."/>
            <person name="Debuchy R."/>
            <person name="Gladieux P."/>
            <person name="Hiltunen Thoren M."/>
            <person name="Johannesson H."/>
        </authorList>
    </citation>
    <scope>NUCLEOTIDE SEQUENCE</scope>
    <source>
        <strain evidence="3">SMH4131-1</strain>
    </source>
</reference>
<sequence length="255" mass="26697">MATSTVSKPIVLITGANQGIGYEIARQLTSSGKYHVVIGARSLSKAEGAISQLSQSNDAIDASDLTPVLIDVTDDASITAAAKVISDTFGHLELLINNAGISGLGEPNPGSRENFRSVFETNVFGLAAVTDAFLPLLRASKYHDRRIVNVSSGLGQIGLAYSGAEFGARHLPAPVYRSSKAAVNMLSAVYAETLAEEGILVVASAPGYTRTNFTRGQGNKDVSEGAGVIVRAATEGDPKKLHGKFLVDEHAEVGW</sequence>
<accession>A0AAE0J247</accession>
<dbReference type="PANTHER" id="PTHR43544:SF32">
    <property type="entry name" value="CHAIN DEHYDROGENASE, PUTATIVE (AFU_ORTHOLOGUE AFUA_5G01530)-RELATED"/>
    <property type="match status" value="1"/>
</dbReference>
<dbReference type="InterPro" id="IPR036291">
    <property type="entry name" value="NAD(P)-bd_dom_sf"/>
</dbReference>
<dbReference type="Gene3D" id="3.40.50.720">
    <property type="entry name" value="NAD(P)-binding Rossmann-like Domain"/>
    <property type="match status" value="1"/>
</dbReference>
<dbReference type="PRINTS" id="PR00080">
    <property type="entry name" value="SDRFAMILY"/>
</dbReference>
<dbReference type="GO" id="GO:0005737">
    <property type="term" value="C:cytoplasm"/>
    <property type="evidence" value="ECO:0007669"/>
    <property type="project" value="TreeGrafter"/>
</dbReference>
<gene>
    <name evidence="3" type="ORF">B0T19DRAFT_405659</name>
</gene>
<dbReference type="EMBL" id="JAUEPO010000001">
    <property type="protein sequence ID" value="KAK3335125.1"/>
    <property type="molecule type" value="Genomic_DNA"/>
</dbReference>
<name>A0AAE0J247_9PEZI</name>
<comment type="caution">
    <text evidence="3">The sequence shown here is derived from an EMBL/GenBank/DDBJ whole genome shotgun (WGS) entry which is preliminary data.</text>
</comment>
<dbReference type="InterPro" id="IPR002347">
    <property type="entry name" value="SDR_fam"/>
</dbReference>
<dbReference type="Proteomes" id="UP001286456">
    <property type="component" value="Unassembled WGS sequence"/>
</dbReference>
<organism evidence="3 4">
    <name type="scientific">Cercophora scortea</name>
    <dbReference type="NCBI Taxonomy" id="314031"/>
    <lineage>
        <taxon>Eukaryota</taxon>
        <taxon>Fungi</taxon>
        <taxon>Dikarya</taxon>
        <taxon>Ascomycota</taxon>
        <taxon>Pezizomycotina</taxon>
        <taxon>Sordariomycetes</taxon>
        <taxon>Sordariomycetidae</taxon>
        <taxon>Sordariales</taxon>
        <taxon>Lasiosphaeriaceae</taxon>
        <taxon>Cercophora</taxon>
    </lineage>
</organism>
<evidence type="ECO:0000313" key="4">
    <source>
        <dbReference type="Proteomes" id="UP001286456"/>
    </source>
</evidence>
<dbReference type="PANTHER" id="PTHR43544">
    <property type="entry name" value="SHORT-CHAIN DEHYDROGENASE/REDUCTASE"/>
    <property type="match status" value="1"/>
</dbReference>
<evidence type="ECO:0000256" key="2">
    <source>
        <dbReference type="RuleBase" id="RU000363"/>
    </source>
</evidence>
<evidence type="ECO:0000313" key="3">
    <source>
        <dbReference type="EMBL" id="KAK3335125.1"/>
    </source>
</evidence>
<comment type="similarity">
    <text evidence="1 2">Belongs to the short-chain dehydrogenases/reductases (SDR) family.</text>
</comment>
<dbReference type="GO" id="GO:0019748">
    <property type="term" value="P:secondary metabolic process"/>
    <property type="evidence" value="ECO:0007669"/>
    <property type="project" value="TreeGrafter"/>
</dbReference>
<dbReference type="AlphaFoldDB" id="A0AAE0J247"/>
<dbReference type="GO" id="GO:0016491">
    <property type="term" value="F:oxidoreductase activity"/>
    <property type="evidence" value="ECO:0007669"/>
    <property type="project" value="TreeGrafter"/>
</dbReference>
<keyword evidence="4" id="KW-1185">Reference proteome</keyword>
<dbReference type="InterPro" id="IPR051468">
    <property type="entry name" value="Fungal_SecMetab_SDRs"/>
</dbReference>
<reference evidence="3" key="2">
    <citation type="submission" date="2023-06" db="EMBL/GenBank/DDBJ databases">
        <authorList>
            <consortium name="Lawrence Berkeley National Laboratory"/>
            <person name="Haridas S."/>
            <person name="Hensen N."/>
            <person name="Bonometti L."/>
            <person name="Westerberg I."/>
            <person name="Brannstrom I.O."/>
            <person name="Guillou S."/>
            <person name="Cros-Aarteil S."/>
            <person name="Calhoun S."/>
            <person name="Kuo A."/>
            <person name="Mondo S."/>
            <person name="Pangilinan J."/>
            <person name="Riley R."/>
            <person name="Labutti K."/>
            <person name="Andreopoulos B."/>
            <person name="Lipzen A."/>
            <person name="Chen C."/>
            <person name="Yanf M."/>
            <person name="Daum C."/>
            <person name="Ng V."/>
            <person name="Clum A."/>
            <person name="Steindorff A."/>
            <person name="Ohm R."/>
            <person name="Martin F."/>
            <person name="Silar P."/>
            <person name="Natvig D."/>
            <person name="Lalanne C."/>
            <person name="Gautier V."/>
            <person name="Ament-Velasquez S.L."/>
            <person name="Kruys A."/>
            <person name="Hutchinson M.I."/>
            <person name="Powell A.J."/>
            <person name="Barry K."/>
            <person name="Miller A.N."/>
            <person name="Grigoriev I.V."/>
            <person name="Debuchy R."/>
            <person name="Gladieux P."/>
            <person name="Thoren M.H."/>
            <person name="Johannesson H."/>
        </authorList>
    </citation>
    <scope>NUCLEOTIDE SEQUENCE</scope>
    <source>
        <strain evidence="3">SMH4131-1</strain>
    </source>
</reference>
<evidence type="ECO:0000256" key="1">
    <source>
        <dbReference type="ARBA" id="ARBA00006484"/>
    </source>
</evidence>